<feature type="region of interest" description="Disordered" evidence="1">
    <location>
        <begin position="1010"/>
        <end position="1064"/>
    </location>
</feature>
<feature type="compositionally biased region" description="Acidic residues" evidence="1">
    <location>
        <begin position="1294"/>
        <end position="1303"/>
    </location>
</feature>
<feature type="compositionally biased region" description="Low complexity" evidence="1">
    <location>
        <begin position="578"/>
        <end position="596"/>
    </location>
</feature>
<feature type="region of interest" description="Disordered" evidence="1">
    <location>
        <begin position="675"/>
        <end position="729"/>
    </location>
</feature>
<feature type="region of interest" description="Disordered" evidence="1">
    <location>
        <begin position="1283"/>
        <end position="1303"/>
    </location>
</feature>
<feature type="region of interest" description="Disordered" evidence="1">
    <location>
        <begin position="796"/>
        <end position="861"/>
    </location>
</feature>
<feature type="compositionally biased region" description="Low complexity" evidence="1">
    <location>
        <begin position="51"/>
        <end position="72"/>
    </location>
</feature>
<organism evidence="2 3">
    <name type="scientific">Cyclotella atomus</name>
    <dbReference type="NCBI Taxonomy" id="382360"/>
    <lineage>
        <taxon>Eukaryota</taxon>
        <taxon>Sar</taxon>
        <taxon>Stramenopiles</taxon>
        <taxon>Ochrophyta</taxon>
        <taxon>Bacillariophyta</taxon>
        <taxon>Coscinodiscophyceae</taxon>
        <taxon>Thalassiosirophycidae</taxon>
        <taxon>Stephanodiscales</taxon>
        <taxon>Stephanodiscaceae</taxon>
        <taxon>Cyclotella</taxon>
    </lineage>
</organism>
<feature type="region of interest" description="Disordered" evidence="1">
    <location>
        <begin position="1204"/>
        <end position="1263"/>
    </location>
</feature>
<feature type="compositionally biased region" description="Low complexity" evidence="1">
    <location>
        <begin position="706"/>
        <end position="724"/>
    </location>
</feature>
<feature type="region of interest" description="Disordered" evidence="1">
    <location>
        <begin position="381"/>
        <end position="531"/>
    </location>
</feature>
<evidence type="ECO:0000313" key="2">
    <source>
        <dbReference type="EMBL" id="KAL3796821.1"/>
    </source>
</evidence>
<feature type="compositionally biased region" description="Basic and acidic residues" evidence="1">
    <location>
        <begin position="505"/>
        <end position="520"/>
    </location>
</feature>
<evidence type="ECO:0000256" key="1">
    <source>
        <dbReference type="SAM" id="MobiDB-lite"/>
    </source>
</evidence>
<feature type="compositionally biased region" description="Low complexity" evidence="1">
    <location>
        <begin position="352"/>
        <end position="362"/>
    </location>
</feature>
<comment type="caution">
    <text evidence="2">The sequence shown here is derived from an EMBL/GenBank/DDBJ whole genome shotgun (WGS) entry which is preliminary data.</text>
</comment>
<feature type="compositionally biased region" description="Polar residues" evidence="1">
    <location>
        <begin position="1240"/>
        <end position="1262"/>
    </location>
</feature>
<feature type="region of interest" description="Disordered" evidence="1">
    <location>
        <begin position="51"/>
        <end position="125"/>
    </location>
</feature>
<feature type="compositionally biased region" description="Low complexity" evidence="1">
    <location>
        <begin position="441"/>
        <end position="453"/>
    </location>
</feature>
<keyword evidence="3" id="KW-1185">Reference proteome</keyword>
<feature type="compositionally biased region" description="Low complexity" evidence="1">
    <location>
        <begin position="683"/>
        <end position="697"/>
    </location>
</feature>
<feature type="compositionally biased region" description="Low complexity" evidence="1">
    <location>
        <begin position="106"/>
        <end position="121"/>
    </location>
</feature>
<feature type="compositionally biased region" description="Basic and acidic residues" evidence="1">
    <location>
        <begin position="1029"/>
        <end position="1051"/>
    </location>
</feature>
<name>A0ABD3QBG9_9STRA</name>
<sequence length="1757" mass="191146">MVSLSSHERSTRIANFKHRISALRATTRAYDGIADGKSVGTLDTASSLASSRASVASSRVDSSSASAAGSVERSADDDSVVESVERRDEESDDGMLWSGLRRDASNNKANNNSRNSKAISNVNKSSSETIVSINVNKSRSNNNPYNVHPDPFEESSIDSSFIGTVVSSVGPHDVDGNTVASSNTVASEEGSVSVDGMLFDSLMGVTRTNDAAVGDGGKQSDDSVDGMLFDSLVRRVGRKSSGIEKGDNSKSSNNKKGKVESNKGGSVSSDDSDSFEYSVKSERDDSAVVEDADGSVGSLGKEKKGRSVGCTVASKVVDEKAGNPFEDDSVESSSVSKTVAGKADNPFEESSVESSSVDSSSVAEKACNLNSKSVNRKAANAFEDSSVESSLVPSKSVDETAANPIFKSVNRKAANPYEDSSVESSSAASKSVDEKAANLFEDSSVDSSSVASKSVDEKAANPFEESSVESSSASKSTVEKAANPFEESSVESSSVASSHPNKTFLSHDSKEFDADDESPKSKAVSFRSASSMDCQVYDADESFSKKNQQHQRASNTLVNVSFNQVSPVKIPIDKMDSLDSQNDSSSSSMDSSTAFDKSLERKLSSNSRVVTQVATLATKWTDSSSVDNSSSGTESSYTVIEAVSSTANRSSFEELPTREFTANRLPKEDVTTASHNALDADQSDSCSVDSSSVISPKSFKKPPPIQSKTNKATTTTEAVTKMVTPSPKKKWQMGIDSFDSGSMASTLDSRGFKLAKNTTNNPFADILAMRAKERKENNWIAEQMIKRDSFNISQMDFESSSQEDNVSEVSPDANQGKFVIENTDKVKTNPFESSGEVDNVSIGNDSDASSEDSNSSDSVSLQGTIFTDVRKALSNIQSMSYDTNEEESDDELDAEIHDDKEAIANEIDNAVPLQESAENVVLSKPDSNVSQSEAFKGDDKDDEDESVDLAAPPKHISAESCAVSSLKTTEFKGAQMPGFDVNESFDNADDVASIPRCPTSFEKIENELQVPKKARKEKKSRKTKNGKVKIKDNVGKAKESHYEEKVRDKALQDSSPSAETVAEDSSSINRVIKLSPPKKPVVIRDGSISTKDSIVGKTIHVTNAELVAERIYLESLRAQVHAELKVHVADEEIRLALEGRLNAIKDFYKRRNTVSQLKSAQDSDLKDGATFASNPKFAAYQARPKILLDGSVCQKSPQSALTDVSSLSCPKACSSPAGQGTAAAHPPIADQIKLPPPTQEEPSNSPSPHGTTMNSSTQNNQKLAYKKAQPNIQNALKAANLSMNRSGLSNGKEIDEESEQEDDDFMNRLSTRVTIPTNIYSHESSSWDDEEAMPPKSRPFKSDADAAIPAVIDAWNFYRQLNDLMSDNRVYDYEFQAIQKDPLYPYLNSLTGIADSGDDGTSAADKKVKQLMREEFNDKSPHRICHILAKEAKEIQPELIEVCEDIARKLNMHTMAVGPVKTASAALIKSEKKYGGNPLLVTDFCRVSLFVPDIATLLALIEIVLSKYAYIVKRIKLSSLKHDYNSIVGGYRDCKINVDIDGHICEIQVHLERLWNIKEESGYTHYRICFDNNVNDSAFDISRTLIGLDREFLSDLIKVGETAVKDLPVSDLEYDCEKEIRDYCALANLYVFYGLPVRAEYTLRQIVKLRTENVLFGPGHAETVMHLKLLKKSLKMQHKYKSAMSVTKRITRAVKIVNEEEDIVGLCAGDQCGAVDHICDTILDPSKKERIEEKERAQRIEDSRALWLGTRKSFFKQ</sequence>
<dbReference type="Proteomes" id="UP001530400">
    <property type="component" value="Unassembled WGS sequence"/>
</dbReference>
<feature type="compositionally biased region" description="Polar residues" evidence="1">
    <location>
        <begin position="796"/>
        <end position="808"/>
    </location>
</feature>
<evidence type="ECO:0000313" key="3">
    <source>
        <dbReference type="Proteomes" id="UP001530400"/>
    </source>
</evidence>
<feature type="compositionally biased region" description="Low complexity" evidence="1">
    <location>
        <begin position="464"/>
        <end position="498"/>
    </location>
</feature>
<protein>
    <submittedName>
        <fullName evidence="2">Uncharacterized protein</fullName>
    </submittedName>
</protein>
<accession>A0ABD3QBG9</accession>
<feature type="compositionally biased region" description="Basic residues" evidence="1">
    <location>
        <begin position="1012"/>
        <end position="1028"/>
    </location>
</feature>
<feature type="compositionally biased region" description="Polar residues" evidence="1">
    <location>
        <begin position="550"/>
        <end position="560"/>
    </location>
</feature>
<feature type="region of interest" description="Disordered" evidence="1">
    <location>
        <begin position="917"/>
        <end position="954"/>
    </location>
</feature>
<feature type="compositionally biased region" description="Low complexity" evidence="1">
    <location>
        <begin position="845"/>
        <end position="860"/>
    </location>
</feature>
<feature type="compositionally biased region" description="Polar residues" evidence="1">
    <location>
        <begin position="1052"/>
        <end position="1064"/>
    </location>
</feature>
<feature type="region of interest" description="Disordered" evidence="1">
    <location>
        <begin position="541"/>
        <end position="560"/>
    </location>
</feature>
<gene>
    <name evidence="2" type="ORF">ACHAWO_002059</name>
</gene>
<reference evidence="2 3" key="1">
    <citation type="submission" date="2024-10" db="EMBL/GenBank/DDBJ databases">
        <title>Updated reference genomes for cyclostephanoid diatoms.</title>
        <authorList>
            <person name="Roberts W.R."/>
            <person name="Alverson A.J."/>
        </authorList>
    </citation>
    <scope>NUCLEOTIDE SEQUENCE [LARGE SCALE GENOMIC DNA]</scope>
    <source>
        <strain evidence="2 3">AJA010-31</strain>
    </source>
</reference>
<proteinExistence type="predicted"/>
<dbReference type="EMBL" id="JALLPJ020000276">
    <property type="protein sequence ID" value="KAL3796821.1"/>
    <property type="molecule type" value="Genomic_DNA"/>
</dbReference>
<feature type="region of interest" description="Disordered" evidence="1">
    <location>
        <begin position="239"/>
        <end position="364"/>
    </location>
</feature>
<feature type="region of interest" description="Disordered" evidence="1">
    <location>
        <begin position="572"/>
        <end position="607"/>
    </location>
</feature>